<dbReference type="PANTHER" id="PTHR12213">
    <property type="entry name" value="CORRINOID ADENOSYLTRANSFERASE"/>
    <property type="match status" value="1"/>
</dbReference>
<evidence type="ECO:0000259" key="5">
    <source>
        <dbReference type="Pfam" id="PF01923"/>
    </source>
</evidence>
<dbReference type="AlphaFoldDB" id="A0A382TD16"/>
<name>A0A382TD16_9ZZZZ</name>
<dbReference type="GO" id="GO:0005524">
    <property type="term" value="F:ATP binding"/>
    <property type="evidence" value="ECO:0007669"/>
    <property type="project" value="UniProtKB-KW"/>
</dbReference>
<dbReference type="EMBL" id="UINC01135228">
    <property type="protein sequence ID" value="SVD19248.1"/>
    <property type="molecule type" value="Genomic_DNA"/>
</dbReference>
<protein>
    <recommendedName>
        <fullName evidence="5">Cobalamin adenosyltransferase-like domain-containing protein</fullName>
    </recommendedName>
</protein>
<dbReference type="InterPro" id="IPR016030">
    <property type="entry name" value="CblAdoTrfase-like"/>
</dbReference>
<dbReference type="SUPFAM" id="SSF89028">
    <property type="entry name" value="Cobalamin adenosyltransferase-like"/>
    <property type="match status" value="1"/>
</dbReference>
<feature type="non-terminal residue" evidence="6">
    <location>
        <position position="142"/>
    </location>
</feature>
<gene>
    <name evidence="6" type="ORF">METZ01_LOCUS372102</name>
</gene>
<dbReference type="GO" id="GO:0008817">
    <property type="term" value="F:corrinoid adenosyltransferase activity"/>
    <property type="evidence" value="ECO:0007669"/>
    <property type="project" value="TreeGrafter"/>
</dbReference>
<reference evidence="6" key="1">
    <citation type="submission" date="2018-05" db="EMBL/GenBank/DDBJ databases">
        <authorList>
            <person name="Lanie J.A."/>
            <person name="Ng W.-L."/>
            <person name="Kazmierczak K.M."/>
            <person name="Andrzejewski T.M."/>
            <person name="Davidsen T.M."/>
            <person name="Wayne K.J."/>
            <person name="Tettelin H."/>
            <person name="Glass J.I."/>
            <person name="Rusch D."/>
            <person name="Podicherti R."/>
            <person name="Tsui H.-C.T."/>
            <person name="Winkler M.E."/>
        </authorList>
    </citation>
    <scope>NUCLEOTIDE SEQUENCE</scope>
</reference>
<dbReference type="InterPro" id="IPR029499">
    <property type="entry name" value="PduO-typ"/>
</dbReference>
<feature type="region of interest" description="Disordered" evidence="4">
    <location>
        <begin position="1"/>
        <end position="23"/>
    </location>
</feature>
<dbReference type="PANTHER" id="PTHR12213:SF0">
    <property type="entry name" value="CORRINOID ADENOSYLTRANSFERASE MMAB"/>
    <property type="match status" value="1"/>
</dbReference>
<keyword evidence="3" id="KW-0067">ATP-binding</keyword>
<dbReference type="NCBIfam" id="TIGR00636">
    <property type="entry name" value="PduO_Nterm"/>
    <property type="match status" value="1"/>
</dbReference>
<evidence type="ECO:0000256" key="3">
    <source>
        <dbReference type="ARBA" id="ARBA00022840"/>
    </source>
</evidence>
<dbReference type="Pfam" id="PF01923">
    <property type="entry name" value="Cob_adeno_trans"/>
    <property type="match status" value="1"/>
</dbReference>
<feature type="domain" description="Cobalamin adenosyltransferase-like" evidence="5">
    <location>
        <begin position="7"/>
        <end position="140"/>
    </location>
</feature>
<evidence type="ECO:0000256" key="2">
    <source>
        <dbReference type="ARBA" id="ARBA00022741"/>
    </source>
</evidence>
<feature type="compositionally biased region" description="Polar residues" evidence="4">
    <location>
        <begin position="1"/>
        <end position="13"/>
    </location>
</feature>
<organism evidence="6">
    <name type="scientific">marine metagenome</name>
    <dbReference type="NCBI Taxonomy" id="408172"/>
    <lineage>
        <taxon>unclassified sequences</taxon>
        <taxon>metagenomes</taxon>
        <taxon>ecological metagenomes</taxon>
    </lineage>
</organism>
<keyword evidence="1" id="KW-0808">Transferase</keyword>
<evidence type="ECO:0000313" key="6">
    <source>
        <dbReference type="EMBL" id="SVD19248.1"/>
    </source>
</evidence>
<keyword evidence="2" id="KW-0547">Nucleotide-binding</keyword>
<accession>A0A382TD16</accession>
<dbReference type="Gene3D" id="1.20.1200.10">
    <property type="entry name" value="Cobalamin adenosyltransferase-like"/>
    <property type="match status" value="1"/>
</dbReference>
<sequence>MRISKVTTKTGDQGETGLGDGSRISKDHPNIVFLGDLDELNSHLGLAITACKSDGVRKQIQDIQQDLFNIGGEASMPGSDISLLNDDRVIDLEKIINKMNETLPPLEEFILPGGDEFCARIHVSRAVCRRAERSCISLVKAG</sequence>
<dbReference type="InterPro" id="IPR036451">
    <property type="entry name" value="CblAdoTrfase-like_sf"/>
</dbReference>
<proteinExistence type="predicted"/>
<evidence type="ECO:0000256" key="4">
    <source>
        <dbReference type="SAM" id="MobiDB-lite"/>
    </source>
</evidence>
<evidence type="ECO:0000256" key="1">
    <source>
        <dbReference type="ARBA" id="ARBA00022679"/>
    </source>
</evidence>